<dbReference type="FunFam" id="3.20.20.210:FF:000003">
    <property type="entry name" value="5-methyltetrahydropteroyltriglutamate--homocysteine methyltransferase"/>
    <property type="match status" value="1"/>
</dbReference>
<comment type="similarity">
    <text evidence="3">Belongs to the vitamin-B12 independent methionine synthase family.</text>
</comment>
<name>A0A8H3HZQ5_9AGAM</name>
<proteinExistence type="inferred from homology"/>
<evidence type="ECO:0000259" key="16">
    <source>
        <dbReference type="Pfam" id="PF01717"/>
    </source>
</evidence>
<dbReference type="NCBIfam" id="NF003556">
    <property type="entry name" value="PRK05222.1"/>
    <property type="match status" value="1"/>
</dbReference>
<dbReference type="EC" id="2.1.1.14" evidence="4"/>
<comment type="function">
    <text evidence="1">Catalyzes the transfer of a methyl group from 5-methyltetrahydrofolate to homocysteine resulting in methionine formation.</text>
</comment>
<reference evidence="18" key="1">
    <citation type="submission" date="2021-01" db="EMBL/GenBank/DDBJ databases">
        <authorList>
            <person name="Kaushik A."/>
        </authorList>
    </citation>
    <scope>NUCLEOTIDE SEQUENCE</scope>
    <source>
        <strain evidence="18">AG5</strain>
    </source>
</reference>
<feature type="binding site" evidence="13">
    <location>
        <position position="19"/>
    </location>
    <ligand>
        <name>5-methyltetrahydropteroyltri-L-glutamate</name>
        <dbReference type="ChEBI" id="CHEBI:58207"/>
    </ligand>
</feature>
<feature type="binding site" evidence="13">
    <location>
        <position position="571"/>
    </location>
    <ligand>
        <name>5-methyltetrahydropteroyltri-L-glutamate</name>
        <dbReference type="ChEBI" id="CHEBI:58207"/>
    </ligand>
</feature>
<comment type="cofactor">
    <cofactor evidence="14">
        <name>Zn(2+)</name>
        <dbReference type="ChEBI" id="CHEBI:29105"/>
    </cofactor>
    <text evidence="14">Binds 2 Zn(2+) ions per subunit.</text>
</comment>
<evidence type="ECO:0000256" key="6">
    <source>
        <dbReference type="ARBA" id="ARBA00022605"/>
    </source>
</evidence>
<evidence type="ECO:0000256" key="3">
    <source>
        <dbReference type="ARBA" id="ARBA00009553"/>
    </source>
</evidence>
<feature type="binding site" evidence="13">
    <location>
        <position position="120"/>
    </location>
    <ligand>
        <name>5-methyltetrahydropteroyltri-L-glutamate</name>
        <dbReference type="ChEBI" id="CHEBI:58207"/>
    </ligand>
</feature>
<dbReference type="Gene3D" id="3.20.20.210">
    <property type="match status" value="2"/>
</dbReference>
<dbReference type="Pfam" id="PF01717">
    <property type="entry name" value="Meth_synt_2"/>
    <property type="match status" value="1"/>
</dbReference>
<sequence>MVTSSVLGFPRIGEFREVKKAVEAYWAGKLSAEDLQKAAAGVRKASWTSVKSHGVTHVPSGEFSLYDHVLDHSAAFNVIPPRYQGQGLSDLDVYFAMGRGRQADGVDVPASEMKKWFDSNYHYVVPEFSESTDIKLLYNKAVNEYKEAKELGVETRPVVLGPLSFLILGKNGKEASSSFDRVSLLPKLLPVYEQVLSELKAAGAEWVQVDEPVLVLDLAEKYANDFTTAYETLSRTGIKILLTTYFGRLDSNLKFVAKLPVAGLHIDLDRAPAQLDEVIAAIKGTSIVLSLGLVSGRNIWKNDFEASIKLAKKAVDALGSDRVIVATSSSLLHTPVTLANEKNLTPEQRDWFSFALEKAHEVATIAAALSDSQDSAVSSALQANRESIAKRREFEHTSDDAVRKRVSAITPEDLNRKSAFPQRWEAQKKHLALPKFPTTTIGSFPQTKEIRTARANLTKGSITEEQYDEFIKKEIQEVVKIQEELGLDLLVHGEPERNDMVQYFGERLNGFAFTQNGWVQSYGSRYVRPPIIVSDVSRPGPITVKWSSYAQSVTKKPMKGMLTGPVTILNWSFPRADVSRELQSKQLALALRDEVIDLEKAGIHAIQVDEPAIREGLPLRRVDWDAYLTWAVDSFRLATAGVTDATQTHSHFCYSDFNDIFPSIQRLDADVISVEASKSDLKLLGAFKQFGYSNEIGPGVYDIHSPRVPSEQEIKDRITEFLTLVSPDLLFVNPDCGLKTRAWAETKASLKNLVAAARWAREQHAS</sequence>
<protein>
    <recommendedName>
        <fullName evidence="4">5-methyltetrahydropteroyltriglutamate--homocysteine S-methyltransferase</fullName>
        <ecNumber evidence="4">2.1.1.14</ecNumber>
    </recommendedName>
    <alternativeName>
        <fullName evidence="12">Cobalamin-independent methionine synthase</fullName>
    </alternativeName>
    <alternativeName>
        <fullName evidence="11">Methionine synthase, vitamin-B12 independent isozyme</fullName>
    </alternativeName>
</protein>
<dbReference type="GO" id="GO:0032259">
    <property type="term" value="P:methylation"/>
    <property type="evidence" value="ECO:0007669"/>
    <property type="project" value="UniProtKB-KW"/>
</dbReference>
<keyword evidence="10" id="KW-0486">Methionine biosynthesis</keyword>
<dbReference type="Pfam" id="PF08267">
    <property type="entry name" value="Meth_synt_1"/>
    <property type="match status" value="1"/>
</dbReference>
<dbReference type="CDD" id="cd03312">
    <property type="entry name" value="CIMS_N_terminal_like"/>
    <property type="match status" value="1"/>
</dbReference>
<dbReference type="UniPathway" id="UPA00051">
    <property type="reaction ID" value="UER00082"/>
</dbReference>
<dbReference type="EMBL" id="CAJNJQ010002885">
    <property type="protein sequence ID" value="CAE7187400.1"/>
    <property type="molecule type" value="Genomic_DNA"/>
</dbReference>
<evidence type="ECO:0000256" key="8">
    <source>
        <dbReference type="ARBA" id="ARBA00022723"/>
    </source>
</evidence>
<evidence type="ECO:0000256" key="13">
    <source>
        <dbReference type="PIRSR" id="PIRSR000382-1"/>
    </source>
</evidence>
<comment type="pathway">
    <text evidence="2">Amino-acid biosynthesis; L-methionine biosynthesis via de novo pathway; L-methionine from L-homocysteine (MetE route): step 1/1.</text>
</comment>
<feature type="binding site" evidence="13">
    <location>
        <position position="609"/>
    </location>
    <ligand>
        <name>L-homocysteine</name>
        <dbReference type="ChEBI" id="CHEBI:58199"/>
    </ligand>
</feature>
<evidence type="ECO:0000256" key="12">
    <source>
        <dbReference type="ARBA" id="ARBA00031314"/>
    </source>
</evidence>
<evidence type="ECO:0000256" key="14">
    <source>
        <dbReference type="PIRSR" id="PIRSR000382-2"/>
    </source>
</evidence>
<evidence type="ECO:0000256" key="11">
    <source>
        <dbReference type="ARBA" id="ARBA00030765"/>
    </source>
</evidence>
<dbReference type="Proteomes" id="UP000663827">
    <property type="component" value="Unassembled WGS sequence"/>
</dbReference>
<feature type="binding site" evidence="13">
    <location>
        <position position="609"/>
    </location>
    <ligand>
        <name>L-methionine</name>
        <dbReference type="ChEBI" id="CHEBI:57844"/>
    </ligand>
</feature>
<dbReference type="InterPro" id="IPR006276">
    <property type="entry name" value="Cobalamin-indep_Met_synthase"/>
</dbReference>
<feature type="active site" description="Proton donor" evidence="15">
    <location>
        <position position="704"/>
    </location>
</feature>
<evidence type="ECO:0000256" key="7">
    <source>
        <dbReference type="ARBA" id="ARBA00022679"/>
    </source>
</evidence>
<dbReference type="InterPro" id="IPR038071">
    <property type="entry name" value="UROD/MetE-like_sf"/>
</dbReference>
<feature type="binding site" evidence="14">
    <location>
        <position position="675"/>
    </location>
    <ligand>
        <name>Zn(2+)</name>
        <dbReference type="ChEBI" id="CHEBI:29105"/>
        <label>1</label>
        <note>catalytic</note>
    </ligand>
</feature>
<feature type="binding site" evidence="14">
    <location>
        <position position="651"/>
    </location>
    <ligand>
        <name>Zn(2+)</name>
        <dbReference type="ChEBI" id="CHEBI:29105"/>
        <label>1</label>
        <note>catalytic</note>
    </ligand>
</feature>
<comment type="caution">
    <text evidence="18">The sequence shown here is derived from an EMBL/GenBank/DDBJ whole genome shotgun (WGS) entry which is preliminary data.</text>
</comment>
<evidence type="ECO:0000256" key="2">
    <source>
        <dbReference type="ARBA" id="ARBA00004681"/>
    </source>
</evidence>
<dbReference type="PANTHER" id="PTHR30519">
    <property type="entry name" value="5-METHYLTETRAHYDROPTEROYLTRIGLUTAMATE--HOMOCYSTEINE METHYLTRANSFERASE"/>
    <property type="match status" value="1"/>
</dbReference>
<dbReference type="NCBIfam" id="TIGR01371">
    <property type="entry name" value="met_syn_B12ind"/>
    <property type="match status" value="1"/>
</dbReference>
<evidence type="ECO:0000256" key="4">
    <source>
        <dbReference type="ARBA" id="ARBA00012034"/>
    </source>
</evidence>
<evidence type="ECO:0000256" key="1">
    <source>
        <dbReference type="ARBA" id="ARBA00002777"/>
    </source>
</evidence>
<dbReference type="InterPro" id="IPR013215">
    <property type="entry name" value="Cbl-indep_Met_Synth_N"/>
</dbReference>
<feature type="binding site" evidence="13">
    <location>
        <begin position="441"/>
        <end position="443"/>
    </location>
    <ligand>
        <name>L-methionine</name>
        <dbReference type="ChEBI" id="CHEBI:57844"/>
    </ligand>
</feature>
<evidence type="ECO:0000256" key="10">
    <source>
        <dbReference type="ARBA" id="ARBA00023167"/>
    </source>
</evidence>
<feature type="binding site" evidence="14">
    <location>
        <position position="653"/>
    </location>
    <ligand>
        <name>Zn(2+)</name>
        <dbReference type="ChEBI" id="CHEBI:29105"/>
        <label>1</label>
        <note>catalytic</note>
    </ligand>
</feature>
<dbReference type="GO" id="GO:0003871">
    <property type="term" value="F:5-methyltetrahydropteroyltriglutamate-homocysteine S-methyltransferase activity"/>
    <property type="evidence" value="ECO:0007669"/>
    <property type="project" value="UniProtKB-EC"/>
</dbReference>
<evidence type="ECO:0000313" key="18">
    <source>
        <dbReference type="EMBL" id="CAE7187400.1"/>
    </source>
</evidence>
<gene>
    <name evidence="18" type="ORF">RDB_LOCUS123477</name>
</gene>
<evidence type="ECO:0000256" key="15">
    <source>
        <dbReference type="PIRSR" id="PIRSR000382-3"/>
    </source>
</evidence>
<dbReference type="GO" id="GO:0008270">
    <property type="term" value="F:zinc ion binding"/>
    <property type="evidence" value="ECO:0007669"/>
    <property type="project" value="InterPro"/>
</dbReference>
<dbReference type="PIRSF" id="PIRSF000382">
    <property type="entry name" value="MeTrfase_B12_ind"/>
    <property type="match status" value="1"/>
</dbReference>
<keyword evidence="5" id="KW-0489">Methyltransferase</keyword>
<dbReference type="AlphaFoldDB" id="A0A8H3HZQ5"/>
<feature type="binding site" evidence="14">
    <location>
        <position position="736"/>
    </location>
    <ligand>
        <name>Zn(2+)</name>
        <dbReference type="ChEBI" id="CHEBI:29105"/>
        <label>1</label>
        <note>catalytic</note>
    </ligand>
</feature>
<keyword evidence="7" id="KW-0808">Transferase</keyword>
<keyword evidence="8 14" id="KW-0479">Metal-binding</keyword>
<dbReference type="InterPro" id="IPR002629">
    <property type="entry name" value="Met_Synth_C/arc"/>
</dbReference>
<evidence type="ECO:0000256" key="9">
    <source>
        <dbReference type="ARBA" id="ARBA00022833"/>
    </source>
</evidence>
<evidence type="ECO:0000256" key="5">
    <source>
        <dbReference type="ARBA" id="ARBA00022603"/>
    </source>
</evidence>
<dbReference type="CDD" id="cd03311">
    <property type="entry name" value="CIMS_C_terminal_like"/>
    <property type="match status" value="1"/>
</dbReference>
<feature type="domain" description="Cobalamin-independent methionine synthase MetE C-terminal/archaeal" evidence="16">
    <location>
        <begin position="436"/>
        <end position="758"/>
    </location>
</feature>
<organism evidence="18 19">
    <name type="scientific">Rhizoctonia solani</name>
    <dbReference type="NCBI Taxonomy" id="456999"/>
    <lineage>
        <taxon>Eukaryota</taxon>
        <taxon>Fungi</taxon>
        <taxon>Dikarya</taxon>
        <taxon>Basidiomycota</taxon>
        <taxon>Agaricomycotina</taxon>
        <taxon>Agaricomycetes</taxon>
        <taxon>Cantharellales</taxon>
        <taxon>Ceratobasidiaceae</taxon>
        <taxon>Rhizoctonia</taxon>
    </lineage>
</organism>
<feature type="binding site" evidence="13">
    <location>
        <position position="494"/>
    </location>
    <ligand>
        <name>L-methionine</name>
        <dbReference type="ChEBI" id="CHEBI:57844"/>
    </ligand>
</feature>
<dbReference type="SUPFAM" id="SSF51726">
    <property type="entry name" value="UROD/MetE-like"/>
    <property type="match status" value="2"/>
</dbReference>
<accession>A0A8H3HZQ5</accession>
<feature type="binding site" evidence="13">
    <location>
        <begin position="441"/>
        <end position="443"/>
    </location>
    <ligand>
        <name>L-homocysteine</name>
        <dbReference type="ChEBI" id="CHEBI:58199"/>
    </ligand>
</feature>
<dbReference type="HAMAP" id="MF_00172">
    <property type="entry name" value="Meth_synth"/>
    <property type="match status" value="1"/>
</dbReference>
<keyword evidence="9 14" id="KW-0862">Zinc</keyword>
<dbReference type="GO" id="GO:0071265">
    <property type="term" value="P:L-methionine biosynthetic process"/>
    <property type="evidence" value="ECO:0007669"/>
    <property type="project" value="UniProtKB-ARBA"/>
</dbReference>
<dbReference type="FunFam" id="3.20.20.210:FF:000002">
    <property type="entry name" value="5-methyltetrahydropteroyltriglutamate--homocysteine methyltransferase"/>
    <property type="match status" value="1"/>
</dbReference>
<keyword evidence="6" id="KW-0028">Amino-acid biosynthesis</keyword>
<evidence type="ECO:0000313" key="19">
    <source>
        <dbReference type="Proteomes" id="UP000663827"/>
    </source>
</evidence>
<feature type="domain" description="Cobalamin-independent methionine synthase MetE N-terminal" evidence="17">
    <location>
        <begin position="4"/>
        <end position="314"/>
    </location>
</feature>
<evidence type="ECO:0000259" key="17">
    <source>
        <dbReference type="Pfam" id="PF08267"/>
    </source>
</evidence>